<accession>A0A7H0LF23</accession>
<evidence type="ECO:0000313" key="1">
    <source>
        <dbReference type="EMBL" id="QNQ08276.1"/>
    </source>
</evidence>
<dbReference type="KEGG" id="spap:H3Z74_16145"/>
<dbReference type="RefSeq" id="WP_187760604.1">
    <property type="nucleotide sequence ID" value="NZ_CP061038.1"/>
</dbReference>
<evidence type="ECO:0000313" key="2">
    <source>
        <dbReference type="Proteomes" id="UP000516148"/>
    </source>
</evidence>
<dbReference type="Proteomes" id="UP000516148">
    <property type="component" value="Chromosome"/>
</dbReference>
<keyword evidence="2" id="KW-1185">Reference proteome</keyword>
<dbReference type="AlphaFoldDB" id="A0A7H0LF23"/>
<organism evidence="1 2">
    <name type="scientific">Sphingomonas alpina</name>
    <dbReference type="NCBI Taxonomy" id="653931"/>
    <lineage>
        <taxon>Bacteria</taxon>
        <taxon>Pseudomonadati</taxon>
        <taxon>Pseudomonadota</taxon>
        <taxon>Alphaproteobacteria</taxon>
        <taxon>Sphingomonadales</taxon>
        <taxon>Sphingomonadaceae</taxon>
        <taxon>Sphingomonas</taxon>
    </lineage>
</organism>
<name>A0A7H0LF23_9SPHN</name>
<gene>
    <name evidence="1" type="ORF">H3Z74_16145</name>
</gene>
<reference evidence="1 2" key="1">
    <citation type="submission" date="2020-09" db="EMBL/GenBank/DDBJ databases">
        <title>Sphingomonas sp., a new species isolated from pork steak.</title>
        <authorList>
            <person name="Heidler von Heilborn D."/>
        </authorList>
    </citation>
    <scope>NUCLEOTIDE SEQUENCE [LARGE SCALE GENOMIC DNA]</scope>
    <source>
        <strain evidence="2">S8-3T</strain>
    </source>
</reference>
<dbReference type="EMBL" id="CP061038">
    <property type="protein sequence ID" value="QNQ08276.1"/>
    <property type="molecule type" value="Genomic_DNA"/>
</dbReference>
<proteinExistence type="predicted"/>
<protein>
    <submittedName>
        <fullName evidence="1">Uncharacterized protein</fullName>
    </submittedName>
</protein>
<sequence>MRVEAEPVAPPEIATSEAAYEAYNEAVAAWGKRGWAQVARLCRYFNGAGMTVTCQPSRHESRLQ</sequence>